<keyword evidence="2" id="KW-1185">Reference proteome</keyword>
<accession>A0ABZ2M413</accession>
<evidence type="ECO:0000313" key="1">
    <source>
        <dbReference type="EMBL" id="WXB17993.1"/>
    </source>
</evidence>
<reference evidence="1 2" key="1">
    <citation type="submission" date="2021-12" db="EMBL/GenBank/DDBJ databases">
        <title>Discovery of the Pendulisporaceae a myxobacterial family with distinct sporulation behavior and unique specialized metabolism.</title>
        <authorList>
            <person name="Garcia R."/>
            <person name="Popoff A."/>
            <person name="Bader C.D."/>
            <person name="Loehr J."/>
            <person name="Walesch S."/>
            <person name="Walt C."/>
            <person name="Boldt J."/>
            <person name="Bunk B."/>
            <person name="Haeckl F.J.F.P.J."/>
            <person name="Gunesch A.P."/>
            <person name="Birkelbach J."/>
            <person name="Nuebel U."/>
            <person name="Pietschmann T."/>
            <person name="Bach T."/>
            <person name="Mueller R."/>
        </authorList>
    </citation>
    <scope>NUCLEOTIDE SEQUENCE [LARGE SCALE GENOMIC DNA]</scope>
    <source>
        <strain evidence="1 2">MSr11954</strain>
    </source>
</reference>
<dbReference type="Proteomes" id="UP001370348">
    <property type="component" value="Chromosome"/>
</dbReference>
<name>A0ABZ2M413_9BACT</name>
<protein>
    <recommendedName>
        <fullName evidence="3">DUF4238 domain-containing protein</fullName>
    </recommendedName>
</protein>
<organism evidence="1 2">
    <name type="scientific">Pendulispora albinea</name>
    <dbReference type="NCBI Taxonomy" id="2741071"/>
    <lineage>
        <taxon>Bacteria</taxon>
        <taxon>Pseudomonadati</taxon>
        <taxon>Myxococcota</taxon>
        <taxon>Myxococcia</taxon>
        <taxon>Myxococcales</taxon>
        <taxon>Sorangiineae</taxon>
        <taxon>Pendulisporaceae</taxon>
        <taxon>Pendulispora</taxon>
    </lineage>
</organism>
<gene>
    <name evidence="1" type="ORF">LZC94_12115</name>
</gene>
<evidence type="ECO:0000313" key="2">
    <source>
        <dbReference type="Proteomes" id="UP001370348"/>
    </source>
</evidence>
<proteinExistence type="predicted"/>
<evidence type="ECO:0008006" key="3">
    <source>
        <dbReference type="Google" id="ProtNLM"/>
    </source>
</evidence>
<dbReference type="EMBL" id="CP089984">
    <property type="protein sequence ID" value="WXB17993.1"/>
    <property type="molecule type" value="Genomic_DNA"/>
</dbReference>
<dbReference type="RefSeq" id="WP_394827633.1">
    <property type="nucleotide sequence ID" value="NZ_CP089984.1"/>
</dbReference>
<sequence length="294" mass="32830">MSVLELDGLIGSHPLGALASFGLLRVLTRQGGEPRLYFEERDDWVARIECEHASVDDLIGILAKWSRSSRDELLSWAKADVRVPLEEYRAVLARALGEDHELANFLSALAADGAVDKSKGLIKPTAFYMASGQQNFIETMQSILTFVREAPSKVWREALVGPWAYSAPIWGAGWDPGTERMHALRHKAPTKDKTSCVPGAVWLAFEALPLFPSFTRDGRDRTVGFVLRDRVRHWRWPVPIRPVTLDALAMLVSSREVASATEARRREGIGAVYESTRSEFGQGYAVFRPARRIV</sequence>